<sequence length="409" mass="45701">MRYKNQLSRQSDGCEVLGILHNNCEAEIPSIELNTRRFSVPANDEGKMLQVEVEECFTDDFRPRAYSLPAKLAREDKPCASDDQYFMSDRKLFAILTNVVHIIIGIAMIQLGIVGTWYQRYMNFERDQLRHVLYMCIMFIVLGVYGLCVATKNLGKNRSHQLLYLSISLLSIVASSFIMTNGALVVISDTYRTNQRVIVIFDLLIIILSGLEIPAAIVGLCTIVKPADLNSTILRKDNTENKNTSSTSWNPIFNLILNISHIVLGLCIAELSFVGLLYRRFMNIDHNNLLAIIIISFSFISIGATGIYNYASGKKNKLQKQSTYTCGPILAVGSAASIMVVISIATTNKQYYVGVEAIKAFDTLILSISGVELVVGTLATILCFIPCILTKLEMSQKARKWRIKLMKLP</sequence>
<name>A0A7J7J3D9_BUGNE</name>
<evidence type="ECO:0000313" key="2">
    <source>
        <dbReference type="EMBL" id="KAF6020156.1"/>
    </source>
</evidence>
<gene>
    <name evidence="2" type="ORF">EB796_021529</name>
</gene>
<dbReference type="Proteomes" id="UP000593567">
    <property type="component" value="Unassembled WGS sequence"/>
</dbReference>
<feature type="transmembrane region" description="Helical" evidence="1">
    <location>
        <begin position="162"/>
        <end position="187"/>
    </location>
</feature>
<evidence type="ECO:0000256" key="1">
    <source>
        <dbReference type="SAM" id="Phobius"/>
    </source>
</evidence>
<dbReference type="AlphaFoldDB" id="A0A7J7J3D9"/>
<keyword evidence="1" id="KW-0812">Transmembrane</keyword>
<comment type="caution">
    <text evidence="2">The sequence shown here is derived from an EMBL/GenBank/DDBJ whole genome shotgun (WGS) entry which is preliminary data.</text>
</comment>
<feature type="transmembrane region" description="Helical" evidence="1">
    <location>
        <begin position="364"/>
        <end position="389"/>
    </location>
</feature>
<feature type="transmembrane region" description="Helical" evidence="1">
    <location>
        <begin position="323"/>
        <end position="344"/>
    </location>
</feature>
<feature type="transmembrane region" description="Helical" evidence="1">
    <location>
        <begin position="252"/>
        <end position="278"/>
    </location>
</feature>
<feature type="transmembrane region" description="Helical" evidence="1">
    <location>
        <begin position="131"/>
        <end position="150"/>
    </location>
</feature>
<keyword evidence="1" id="KW-0472">Membrane</keyword>
<feature type="transmembrane region" description="Helical" evidence="1">
    <location>
        <begin position="92"/>
        <end position="119"/>
    </location>
</feature>
<proteinExistence type="predicted"/>
<protein>
    <submittedName>
        <fullName evidence="2">Uncharacterized protein</fullName>
    </submittedName>
</protein>
<evidence type="ECO:0000313" key="3">
    <source>
        <dbReference type="Proteomes" id="UP000593567"/>
    </source>
</evidence>
<accession>A0A7J7J3D9</accession>
<feature type="transmembrane region" description="Helical" evidence="1">
    <location>
        <begin position="290"/>
        <end position="311"/>
    </location>
</feature>
<dbReference type="EMBL" id="VXIV02003191">
    <property type="protein sequence ID" value="KAF6020156.1"/>
    <property type="molecule type" value="Genomic_DNA"/>
</dbReference>
<reference evidence="2" key="1">
    <citation type="submission" date="2020-06" db="EMBL/GenBank/DDBJ databases">
        <title>Draft genome of Bugula neritina, a colonial animal packing powerful symbionts and potential medicines.</title>
        <authorList>
            <person name="Rayko M."/>
        </authorList>
    </citation>
    <scope>NUCLEOTIDE SEQUENCE [LARGE SCALE GENOMIC DNA]</scope>
    <source>
        <strain evidence="2">Kwan_BN1</strain>
    </source>
</reference>
<feature type="transmembrane region" description="Helical" evidence="1">
    <location>
        <begin position="199"/>
        <end position="224"/>
    </location>
</feature>
<organism evidence="2 3">
    <name type="scientific">Bugula neritina</name>
    <name type="common">Brown bryozoan</name>
    <name type="synonym">Sertularia neritina</name>
    <dbReference type="NCBI Taxonomy" id="10212"/>
    <lineage>
        <taxon>Eukaryota</taxon>
        <taxon>Metazoa</taxon>
        <taxon>Spiralia</taxon>
        <taxon>Lophotrochozoa</taxon>
        <taxon>Bryozoa</taxon>
        <taxon>Gymnolaemata</taxon>
        <taxon>Cheilostomatida</taxon>
        <taxon>Flustrina</taxon>
        <taxon>Buguloidea</taxon>
        <taxon>Bugulidae</taxon>
        <taxon>Bugula</taxon>
    </lineage>
</organism>
<keyword evidence="1" id="KW-1133">Transmembrane helix</keyword>
<keyword evidence="3" id="KW-1185">Reference proteome</keyword>